<dbReference type="RefSeq" id="WP_015691450.1">
    <property type="nucleotide sequence ID" value="NC_016940.1"/>
</dbReference>
<sequence length="222" mass="25626">MSLSYSQKQNWVLILLCCLYAVGLLGVSWPLHPEFMRLTPLNLLTTFGLCLWAEKQQDKRLYLALLAVYWGGWFLELAGVQTGLIFGEYSYGATLGPQLGGTPFMIGLNWAMLVYASSSIILRFFASRQLWLRSLLGASLMVSLDLFIEPAAVRYDMWSWGNTPYNSLLVAPWQNYAVWWLAAFGLQLFFGHFLGPRRNPALEFLFLWQFVFFLWIYLFLLM</sequence>
<feature type="transmembrane region" description="Helical" evidence="1">
    <location>
        <begin position="201"/>
        <end position="220"/>
    </location>
</feature>
<evidence type="ECO:0000256" key="1">
    <source>
        <dbReference type="SAM" id="Phobius"/>
    </source>
</evidence>
<evidence type="ECO:0000313" key="3">
    <source>
        <dbReference type="Proteomes" id="UP000007519"/>
    </source>
</evidence>
<dbReference type="eggNOG" id="COG2324">
    <property type="taxonomic scope" value="Bacteria"/>
</dbReference>
<accession>H6L3F4</accession>
<dbReference type="STRING" id="984262.SGRA_1066"/>
<keyword evidence="1" id="KW-0472">Membrane</keyword>
<feature type="transmembrane region" description="Helical" evidence="1">
    <location>
        <begin position="35"/>
        <end position="54"/>
    </location>
</feature>
<dbReference type="InterPro" id="IPR007354">
    <property type="entry name" value="CruF-like"/>
</dbReference>
<dbReference type="HOGENOM" id="CLU_070738_2_0_10"/>
<keyword evidence="1" id="KW-0812">Transmembrane</keyword>
<keyword evidence="1" id="KW-1133">Transmembrane helix</keyword>
<dbReference type="PANTHER" id="PTHR39419">
    <property type="entry name" value="SLL0814 PROTEIN"/>
    <property type="match status" value="1"/>
</dbReference>
<evidence type="ECO:0000313" key="2">
    <source>
        <dbReference type="EMBL" id="AFC23801.1"/>
    </source>
</evidence>
<reference evidence="2 3" key="1">
    <citation type="journal article" date="2012" name="Stand. Genomic Sci.">
        <title>Complete genome sequencing and analysis of Saprospira grandis str. Lewin, a predatory marine bacterium.</title>
        <authorList>
            <person name="Saw J.H."/>
            <person name="Yuryev A."/>
            <person name="Kanbe M."/>
            <person name="Hou S."/>
            <person name="Young A.G."/>
            <person name="Aizawa S."/>
            <person name="Alam M."/>
        </authorList>
    </citation>
    <scope>NUCLEOTIDE SEQUENCE [LARGE SCALE GENOMIC DNA]</scope>
    <source>
        <strain evidence="2 3">Lewin</strain>
    </source>
</reference>
<organism evidence="2 3">
    <name type="scientific">Saprospira grandis (strain Lewin)</name>
    <dbReference type="NCBI Taxonomy" id="984262"/>
    <lineage>
        <taxon>Bacteria</taxon>
        <taxon>Pseudomonadati</taxon>
        <taxon>Bacteroidota</taxon>
        <taxon>Saprospiria</taxon>
        <taxon>Saprospirales</taxon>
        <taxon>Saprospiraceae</taxon>
        <taxon>Saprospira</taxon>
    </lineage>
</organism>
<dbReference type="Proteomes" id="UP000007519">
    <property type="component" value="Chromosome"/>
</dbReference>
<dbReference type="OrthoDB" id="9811293at2"/>
<evidence type="ECO:0008006" key="4">
    <source>
        <dbReference type="Google" id="ProtNLM"/>
    </source>
</evidence>
<feature type="transmembrane region" description="Helical" evidence="1">
    <location>
        <begin position="173"/>
        <end position="194"/>
    </location>
</feature>
<dbReference type="KEGG" id="sgn:SGRA_1066"/>
<feature type="transmembrane region" description="Helical" evidence="1">
    <location>
        <begin position="106"/>
        <end position="126"/>
    </location>
</feature>
<name>H6L3F4_SAPGL</name>
<dbReference type="AlphaFoldDB" id="H6L3F4"/>
<feature type="transmembrane region" description="Helical" evidence="1">
    <location>
        <begin position="135"/>
        <end position="153"/>
    </location>
</feature>
<feature type="transmembrane region" description="Helical" evidence="1">
    <location>
        <begin position="12"/>
        <end position="29"/>
    </location>
</feature>
<gene>
    <name evidence="2" type="ordered locus">SGRA_1066</name>
</gene>
<dbReference type="PANTHER" id="PTHR39419:SF1">
    <property type="entry name" value="SLL0814 PROTEIN"/>
    <property type="match status" value="1"/>
</dbReference>
<dbReference type="EMBL" id="CP002831">
    <property type="protein sequence ID" value="AFC23801.1"/>
    <property type="molecule type" value="Genomic_DNA"/>
</dbReference>
<feature type="transmembrane region" description="Helical" evidence="1">
    <location>
        <begin position="61"/>
        <end position="86"/>
    </location>
</feature>
<dbReference type="Pfam" id="PF04240">
    <property type="entry name" value="Caroten_synth"/>
    <property type="match status" value="1"/>
</dbReference>
<keyword evidence="3" id="KW-1185">Reference proteome</keyword>
<proteinExistence type="predicted"/>
<protein>
    <recommendedName>
        <fullName evidence="4">Carotenoid biosynthesis protein</fullName>
    </recommendedName>
</protein>